<dbReference type="AlphaFoldDB" id="A0A016WVR0"/>
<dbReference type="Pfam" id="PF00188">
    <property type="entry name" value="CAP"/>
    <property type="match status" value="2"/>
</dbReference>
<sequence length="432" mass="46779">MAAETRRVSDSAVFLMQTQILLFAAVQLFSDGFASGTEFGCKNAMIADEWRDMVLNLHNDLRKKLARGKVKGQNGMLPFGKNLKQLYWDCTLEEMARVEAEKCSTTAPTPQNIGVSLDMVKTKATGCNITAVVEAHIKNWWKEGALKQPDQAKIADNNFFSQMAYSESDSFACTYHPCSNSQTSLLCYYSKDGNAAQGNLYTNGAETEICADCAANTCVDALCNVAPAAVAPVDVLCQDPANTQKALMTDTLRNQALNMHNYYRRLLASGWAKDGKIMYAKPSKAMPALVYDCAVEETIMLHLKDCAGTAATTNKAENFQSSGDFNFPSLQAVQAWWAPLEATGIADNLYTSEVESSALKSYVPMAHHETLKVGCGVQTCDKLGKTLVQCAYEGAPTSADDSDIYPAGKPCSKCKDLPNTPNCSPLGGLCVA</sequence>
<protein>
    <recommendedName>
        <fullName evidence="1">SCP domain-containing protein</fullName>
    </recommendedName>
</protein>
<feature type="domain" description="SCP" evidence="1">
    <location>
        <begin position="251"/>
        <end position="394"/>
    </location>
</feature>
<dbReference type="PANTHER" id="PTHR10334">
    <property type="entry name" value="CYSTEINE-RICH SECRETORY PROTEIN-RELATED"/>
    <property type="match status" value="1"/>
</dbReference>
<proteinExistence type="predicted"/>
<dbReference type="OrthoDB" id="5876828at2759"/>
<dbReference type="STRING" id="53326.A0A016WVR0"/>
<dbReference type="InterPro" id="IPR035940">
    <property type="entry name" value="CAP_sf"/>
</dbReference>
<keyword evidence="3" id="KW-1185">Reference proteome</keyword>
<organism evidence="2 3">
    <name type="scientific">Ancylostoma ceylanicum</name>
    <dbReference type="NCBI Taxonomy" id="53326"/>
    <lineage>
        <taxon>Eukaryota</taxon>
        <taxon>Metazoa</taxon>
        <taxon>Ecdysozoa</taxon>
        <taxon>Nematoda</taxon>
        <taxon>Chromadorea</taxon>
        <taxon>Rhabditida</taxon>
        <taxon>Rhabditina</taxon>
        <taxon>Rhabditomorpha</taxon>
        <taxon>Strongyloidea</taxon>
        <taxon>Ancylostomatidae</taxon>
        <taxon>Ancylostomatinae</taxon>
        <taxon>Ancylostoma</taxon>
    </lineage>
</organism>
<dbReference type="InterPro" id="IPR014044">
    <property type="entry name" value="CAP_dom"/>
</dbReference>
<evidence type="ECO:0000313" key="2">
    <source>
        <dbReference type="EMBL" id="EYC43899.1"/>
    </source>
</evidence>
<comment type="caution">
    <text evidence="2">The sequence shown here is derived from an EMBL/GenBank/DDBJ whole genome shotgun (WGS) entry which is preliminary data.</text>
</comment>
<name>A0A016WVR0_9BILA</name>
<dbReference type="CDD" id="cd05380">
    <property type="entry name" value="CAP_euk"/>
    <property type="match status" value="2"/>
</dbReference>
<dbReference type="Gene3D" id="3.40.33.10">
    <property type="entry name" value="CAP"/>
    <property type="match status" value="2"/>
</dbReference>
<accession>A0A016WVR0</accession>
<dbReference type="SUPFAM" id="SSF55797">
    <property type="entry name" value="PR-1-like"/>
    <property type="match status" value="2"/>
</dbReference>
<dbReference type="InterPro" id="IPR001283">
    <property type="entry name" value="CRISP-related"/>
</dbReference>
<dbReference type="Proteomes" id="UP000024635">
    <property type="component" value="Unassembled WGS sequence"/>
</dbReference>
<evidence type="ECO:0000313" key="3">
    <source>
        <dbReference type="Proteomes" id="UP000024635"/>
    </source>
</evidence>
<dbReference type="SMART" id="SM00198">
    <property type="entry name" value="SCP"/>
    <property type="match status" value="2"/>
</dbReference>
<dbReference type="EMBL" id="JARK01000077">
    <property type="protein sequence ID" value="EYC43899.1"/>
    <property type="molecule type" value="Genomic_DNA"/>
</dbReference>
<feature type="domain" description="SCP" evidence="1">
    <location>
        <begin position="49"/>
        <end position="197"/>
    </location>
</feature>
<gene>
    <name evidence="2" type="primary">Acey_s0477.g2171</name>
    <name evidence="2" type="synonym">ASP-s0477.g2171</name>
    <name evidence="2" type="ORF">Y032_0477g2171</name>
</gene>
<reference evidence="3" key="1">
    <citation type="journal article" date="2015" name="Nat. Genet.">
        <title>The genome and transcriptome of the zoonotic hookworm Ancylostoma ceylanicum identify infection-specific gene families.</title>
        <authorList>
            <person name="Schwarz E.M."/>
            <person name="Hu Y."/>
            <person name="Antoshechkin I."/>
            <person name="Miller M.M."/>
            <person name="Sternberg P.W."/>
            <person name="Aroian R.V."/>
        </authorList>
    </citation>
    <scope>NUCLEOTIDE SEQUENCE</scope>
    <source>
        <strain evidence="3">HY135</strain>
    </source>
</reference>
<evidence type="ECO:0000259" key="1">
    <source>
        <dbReference type="SMART" id="SM00198"/>
    </source>
</evidence>